<evidence type="ECO:0008006" key="3">
    <source>
        <dbReference type="Google" id="ProtNLM"/>
    </source>
</evidence>
<dbReference type="GeneID" id="24841443"/>
<protein>
    <recommendedName>
        <fullName evidence="3">KaiC-like domain-containing protein</fullName>
    </recommendedName>
</protein>
<dbReference type="Pfam" id="PF03192">
    <property type="entry name" value="DUF257"/>
    <property type="match status" value="1"/>
</dbReference>
<dbReference type="InterPro" id="IPR005489">
    <property type="entry name" value="DUF257"/>
</dbReference>
<sequence length="219" mass="25099">MQFHKLIESLKPGETVLIEYDSKTFPIYELYSAVKYAREKGFKILIDDYLDTLYIYNVHLELSKLDTSIFDNVSVIKIGGHRGVGNVLESISLRSGPIIKKEYEKAYKKAIKENEGIFLNPVLGLEKFLLLSESKLDILEEIGDISLYVGDKRRIAIYFINKHVLEGLEFNPLPILEAIATTVINIKKKGRIHQFNVIKSINPEIDDKAFDYDLDSLEE</sequence>
<dbReference type="AlphaFoldDB" id="A0A075LPY3"/>
<dbReference type="EMBL" id="CP006019">
    <property type="protein sequence ID" value="AIF68750.1"/>
    <property type="molecule type" value="Genomic_DNA"/>
</dbReference>
<organism evidence="1 2">
    <name type="scientific">Palaeococcus pacificus DY20341</name>
    <dbReference type="NCBI Taxonomy" id="1343739"/>
    <lineage>
        <taxon>Archaea</taxon>
        <taxon>Methanobacteriati</taxon>
        <taxon>Methanobacteriota</taxon>
        <taxon>Thermococci</taxon>
        <taxon>Thermococcales</taxon>
        <taxon>Thermococcaceae</taxon>
        <taxon>Palaeococcus</taxon>
    </lineage>
</organism>
<evidence type="ECO:0000313" key="1">
    <source>
        <dbReference type="EMBL" id="AIF68750.1"/>
    </source>
</evidence>
<dbReference type="Proteomes" id="UP000027981">
    <property type="component" value="Chromosome"/>
</dbReference>
<proteinExistence type="predicted"/>
<keyword evidence="2" id="KW-1185">Reference proteome</keyword>
<accession>A0A075LPY3</accession>
<dbReference type="OrthoDB" id="85875at2157"/>
<dbReference type="HOGENOM" id="CLU_102063_2_0_2"/>
<gene>
    <name evidence="1" type="ORF">PAP_01550</name>
</gene>
<name>A0A075LPY3_9EURY</name>
<dbReference type="eggNOG" id="arCOG03792">
    <property type="taxonomic scope" value="Archaea"/>
</dbReference>
<dbReference type="RefSeq" id="WP_048164278.1">
    <property type="nucleotide sequence ID" value="NZ_CP006019.1"/>
</dbReference>
<dbReference type="KEGG" id="ppac:PAP_01550"/>
<evidence type="ECO:0000313" key="2">
    <source>
        <dbReference type="Proteomes" id="UP000027981"/>
    </source>
</evidence>
<reference evidence="2" key="1">
    <citation type="submission" date="2013-06" db="EMBL/GenBank/DDBJ databases">
        <title>Complete Genome Sequence of Hyperthermophilic Palaeococcus pacificus DY20341T, Isolated from a Deep-Sea Hydrothermal Sediments.</title>
        <authorList>
            <person name="Zeng X."/>
            <person name="Shao Z."/>
        </authorList>
    </citation>
    <scope>NUCLEOTIDE SEQUENCE [LARGE SCALE GENOMIC DNA]</scope>
    <source>
        <strain evidence="2">DY20341</strain>
    </source>
</reference>
<reference evidence="1 2" key="2">
    <citation type="journal article" date="2015" name="Genome Announc.">
        <title>Complete Genome Sequence of Hyperthermophilic Piezophilic Archaeon Palaeococcus pacificus DY20341T, Isolated from Deep-Sea Hydrothermal Sediments.</title>
        <authorList>
            <person name="Zeng X."/>
            <person name="Jebbar M."/>
            <person name="Shao Z."/>
        </authorList>
    </citation>
    <scope>NUCLEOTIDE SEQUENCE [LARGE SCALE GENOMIC DNA]</scope>
    <source>
        <strain evidence="1 2">DY20341</strain>
    </source>
</reference>
<dbReference type="Gene3D" id="3.40.50.11570">
    <property type="entry name" value="Protein of unknown function DUF257"/>
    <property type="match status" value="1"/>
</dbReference>